<feature type="coiled-coil region" evidence="5">
    <location>
        <begin position="176"/>
        <end position="207"/>
    </location>
</feature>
<dbReference type="GeneID" id="72466748"/>
<dbReference type="InterPro" id="IPR003798">
    <property type="entry name" value="DNA_recombination_RmuC"/>
</dbReference>
<evidence type="ECO:0000313" key="8">
    <source>
        <dbReference type="Proteomes" id="UP000825483"/>
    </source>
</evidence>
<feature type="transmembrane region" description="Helical" evidence="6">
    <location>
        <begin position="6"/>
        <end position="22"/>
    </location>
</feature>
<keyword evidence="8" id="KW-1185">Reference proteome</keyword>
<organism evidence="7 8">
    <name type="scientific">Prevotella lacticifex</name>
    <dbReference type="NCBI Taxonomy" id="2854755"/>
    <lineage>
        <taxon>Bacteria</taxon>
        <taxon>Pseudomonadati</taxon>
        <taxon>Bacteroidota</taxon>
        <taxon>Bacteroidia</taxon>
        <taxon>Bacteroidales</taxon>
        <taxon>Prevotellaceae</taxon>
        <taxon>Prevotella</taxon>
    </lineage>
</organism>
<keyword evidence="6" id="KW-0472">Membrane</keyword>
<comment type="function">
    <text evidence="1">Involved in DNA recombination.</text>
</comment>
<gene>
    <name evidence="7" type="primary">rmuC</name>
    <name evidence="7" type="ORF">PRLR5076_20660</name>
</gene>
<proteinExistence type="inferred from homology"/>
<evidence type="ECO:0000256" key="3">
    <source>
        <dbReference type="ARBA" id="ARBA00023054"/>
    </source>
</evidence>
<keyword evidence="4" id="KW-0233">DNA recombination</keyword>
<evidence type="ECO:0000256" key="2">
    <source>
        <dbReference type="ARBA" id="ARBA00009840"/>
    </source>
</evidence>
<comment type="similarity">
    <text evidence="2">Belongs to the RmuC family.</text>
</comment>
<name>A0A9R1CAW6_9BACT</name>
<accession>A0A9R1CAW6</accession>
<keyword evidence="6" id="KW-1133">Transmembrane helix</keyword>
<dbReference type="AlphaFoldDB" id="A0A9R1CAW6"/>
<evidence type="ECO:0000256" key="1">
    <source>
        <dbReference type="ARBA" id="ARBA00003416"/>
    </source>
</evidence>
<dbReference type="PANTHER" id="PTHR30563">
    <property type="entry name" value="DNA RECOMBINATION PROTEIN RMUC"/>
    <property type="match status" value="1"/>
</dbReference>
<dbReference type="PANTHER" id="PTHR30563:SF0">
    <property type="entry name" value="DNA RECOMBINATION PROTEIN RMUC"/>
    <property type="match status" value="1"/>
</dbReference>
<evidence type="ECO:0000313" key="7">
    <source>
        <dbReference type="EMBL" id="GJG59215.1"/>
    </source>
</evidence>
<dbReference type="GO" id="GO:0006310">
    <property type="term" value="P:DNA recombination"/>
    <property type="evidence" value="ECO:0007669"/>
    <property type="project" value="UniProtKB-KW"/>
</dbReference>
<comment type="caution">
    <text evidence="7">The sequence shown here is derived from an EMBL/GenBank/DDBJ whole genome shotgun (WGS) entry which is preliminary data.</text>
</comment>
<protein>
    <submittedName>
        <fullName evidence="7">DNA recombination protein RmuC</fullName>
    </submittedName>
</protein>
<sequence>METLLFLLIGIAIGALVVFLTMNNKINKTGKDYEANISKQQAQFQAEKAALQQKITVAQTLLESERKAATEKLNAERDHAESLRQEQQRQYDASAKAVRQEVLNIATKMLSESKQQLTSENKEKIDALLSPLKDQIESFNKNITASTKEGTANKTEIKTVFEDAIKKIHDEQEQTVKNMREMQDMAVRELKEQTEKIGNDAQALSKALKGDSKTQGDWGEMILEKTLDDCGLEKNKQYFLQQNFKGNDGNNYRPDAIVEFPNGERAVIDSKVSLTAYHEALQAQDESEGEKLMKEHVKSVKKHIDELSAVNYDKIVPGCIGYVLMFIPYESGYAAALKTEPGILQYAYRKHIIVLSPSNLLMALQLTHTMWQNYRMNKNVEEILRQSNELYDKFCTFANVYASIGTDIERLHNDYEKSRGQLNSGKGNIIRRLDNLKTLGINPKKEIPDSLQG</sequence>
<reference evidence="7" key="1">
    <citation type="journal article" date="2022" name="Int. J. Syst. Evol. Microbiol.">
        <title>Prevotella lacticifex sp. nov., isolated from the rumen of cows.</title>
        <authorList>
            <person name="Shinkai T."/>
            <person name="Ikeyama N."/>
            <person name="Kumagai M."/>
            <person name="Ohmori H."/>
            <person name="Sakamoto M."/>
            <person name="Ohkuma M."/>
            <person name="Mitsumori M."/>
        </authorList>
    </citation>
    <scope>NUCLEOTIDE SEQUENCE</scope>
    <source>
        <strain evidence="7">R5076</strain>
    </source>
</reference>
<keyword evidence="6" id="KW-0812">Transmembrane</keyword>
<dbReference type="RefSeq" id="WP_223928831.1">
    <property type="nucleotide sequence ID" value="NZ_BPTU01000001.1"/>
</dbReference>
<evidence type="ECO:0000256" key="4">
    <source>
        <dbReference type="ARBA" id="ARBA00023172"/>
    </source>
</evidence>
<dbReference type="Pfam" id="PF02646">
    <property type="entry name" value="RmuC"/>
    <property type="match status" value="1"/>
</dbReference>
<dbReference type="EMBL" id="BPUB01000002">
    <property type="protein sequence ID" value="GJG59215.1"/>
    <property type="molecule type" value="Genomic_DNA"/>
</dbReference>
<dbReference type="Proteomes" id="UP000825483">
    <property type="component" value="Unassembled WGS sequence"/>
</dbReference>
<keyword evidence="3 5" id="KW-0175">Coiled coil</keyword>
<evidence type="ECO:0000256" key="6">
    <source>
        <dbReference type="SAM" id="Phobius"/>
    </source>
</evidence>
<evidence type="ECO:0000256" key="5">
    <source>
        <dbReference type="SAM" id="Coils"/>
    </source>
</evidence>